<evidence type="ECO:0000313" key="2">
    <source>
        <dbReference type="Proteomes" id="UP001556367"/>
    </source>
</evidence>
<reference evidence="2" key="1">
    <citation type="submission" date="2024-06" db="EMBL/GenBank/DDBJ databases">
        <title>Multi-omics analyses provide insights into the biosynthesis of the anticancer antibiotic pleurotin in Hohenbuehelia grisea.</title>
        <authorList>
            <person name="Weaver J.A."/>
            <person name="Alberti F."/>
        </authorList>
    </citation>
    <scope>NUCLEOTIDE SEQUENCE [LARGE SCALE GENOMIC DNA]</scope>
    <source>
        <strain evidence="2">T-177</strain>
    </source>
</reference>
<dbReference type="EMBL" id="JASNQZ010000005">
    <property type="protein sequence ID" value="KAL0957481.1"/>
    <property type="molecule type" value="Genomic_DNA"/>
</dbReference>
<keyword evidence="2" id="KW-1185">Reference proteome</keyword>
<name>A0ABR3JP15_9AGAR</name>
<accession>A0ABR3JP15</accession>
<sequence length="453" mass="50288">MGAIAAFDGPRLRHLINQSLNRGESVKIILARLNDAITQVYHAKGYTQSDVDIASLVLHLGGRKCLFAVSKALGLPCVNTVAKLSNKLAIIPSTPRPTATEIHHNIEVCFPQLGPTATSPIKRSGYALMMDNISLRHCIRVLRSSNKMVGVCREHGSQHDLSLRDFENVAKVHEAVHGDALSLHYGREATVVAFAPLRGHSYHPLPLLVSPTCKAEKAPALGGMVRLLMSSWHEEAASVYGVLWLLATDGDAAFRLACHRECSIRELDYRSPIAKHLLDLPGLNLNVGAHDETYTSDPKHCWKRVATLLRSKDGVVIKKQIINRAHLQIFPERLPNQTAENVIILIDPTDHQNVPRAVKLFQAIDMLESLDRVAMDPLHEKVLMSITVLREVINCFLQPFILPQLSLSQQLTMLPKAPSPGSYTTRASSCWFPTPKTGLEQQPSRTWRNIHRT</sequence>
<protein>
    <submittedName>
        <fullName evidence="1">Uncharacterized protein</fullName>
    </submittedName>
</protein>
<dbReference type="Proteomes" id="UP001556367">
    <property type="component" value="Unassembled WGS sequence"/>
</dbReference>
<comment type="caution">
    <text evidence="1">The sequence shown here is derived from an EMBL/GenBank/DDBJ whole genome shotgun (WGS) entry which is preliminary data.</text>
</comment>
<gene>
    <name evidence="1" type="ORF">HGRIS_001274</name>
</gene>
<evidence type="ECO:0000313" key="1">
    <source>
        <dbReference type="EMBL" id="KAL0957481.1"/>
    </source>
</evidence>
<organism evidence="1 2">
    <name type="scientific">Hohenbuehelia grisea</name>
    <dbReference type="NCBI Taxonomy" id="104357"/>
    <lineage>
        <taxon>Eukaryota</taxon>
        <taxon>Fungi</taxon>
        <taxon>Dikarya</taxon>
        <taxon>Basidiomycota</taxon>
        <taxon>Agaricomycotina</taxon>
        <taxon>Agaricomycetes</taxon>
        <taxon>Agaricomycetidae</taxon>
        <taxon>Agaricales</taxon>
        <taxon>Pleurotineae</taxon>
        <taxon>Pleurotaceae</taxon>
        <taxon>Hohenbuehelia</taxon>
    </lineage>
</organism>
<proteinExistence type="predicted"/>